<dbReference type="PANTHER" id="PTHR30383:SF5">
    <property type="entry name" value="SGNH HYDROLASE-TYPE ESTERASE DOMAIN-CONTAINING PROTEIN"/>
    <property type="match status" value="1"/>
</dbReference>
<sequence>MGGWTKKGSGGGGSVGPQGPQGPQGAQGPAGPQGPTGPSGSGSGNPLQGKKWLVLGDSVTEGSYWDNEFVSTPLVEVVTYHQRLAADYGISVTNYGIGGTKITATSDSQGFCQRYSAMSNTADIVTVFGGINDYADATTTPIGTFGSSDTSTIYGAMKVLCEGLLQKYPTQKLGFILPFPFNEYKGAGTWASYGTALKSALEYYSIPYLDLNKNSRLNANIDFINNAYFKKGFDVSHTGDRTHPNTKGHAILASKIYSFLLTL</sequence>
<proteinExistence type="predicted"/>
<dbReference type="PANTHER" id="PTHR30383">
    <property type="entry name" value="THIOESTERASE 1/PROTEASE 1/LYSOPHOSPHOLIPASE L1"/>
    <property type="match status" value="1"/>
</dbReference>
<comment type="caution">
    <text evidence="3">The sequence shown here is derived from an EMBL/GenBank/DDBJ whole genome shotgun (WGS) entry which is preliminary data.</text>
</comment>
<name>A0ABN8HAS7_9BACL</name>
<dbReference type="Proteomes" id="UP000838821">
    <property type="component" value="Unassembled WGS sequence"/>
</dbReference>
<evidence type="ECO:0000259" key="2">
    <source>
        <dbReference type="Pfam" id="PF13472"/>
    </source>
</evidence>
<dbReference type="RefSeq" id="WP_236293076.1">
    <property type="nucleotide sequence ID" value="NZ_CAKMMW010000038.1"/>
</dbReference>
<dbReference type="InterPro" id="IPR051532">
    <property type="entry name" value="Ester_Hydrolysis_Enzymes"/>
</dbReference>
<dbReference type="InterPro" id="IPR036514">
    <property type="entry name" value="SGNH_hydro_sf"/>
</dbReference>
<feature type="region of interest" description="Disordered" evidence="1">
    <location>
        <begin position="1"/>
        <end position="50"/>
    </location>
</feature>
<dbReference type="Pfam" id="PF13472">
    <property type="entry name" value="Lipase_GDSL_2"/>
    <property type="match status" value="1"/>
</dbReference>
<dbReference type="CDD" id="cd00229">
    <property type="entry name" value="SGNH_hydrolase"/>
    <property type="match status" value="1"/>
</dbReference>
<protein>
    <recommendedName>
        <fullName evidence="2">SGNH hydrolase-type esterase domain-containing protein</fullName>
    </recommendedName>
</protein>
<evidence type="ECO:0000313" key="4">
    <source>
        <dbReference type="Proteomes" id="UP000838821"/>
    </source>
</evidence>
<evidence type="ECO:0000256" key="1">
    <source>
        <dbReference type="SAM" id="MobiDB-lite"/>
    </source>
</evidence>
<accession>A0ABN8HAS7</accession>
<dbReference type="Gene3D" id="3.40.50.1110">
    <property type="entry name" value="SGNH hydrolase"/>
    <property type="match status" value="1"/>
</dbReference>
<organism evidence="3 4">
    <name type="scientific">Paenibacillus allorhizoplanae</name>
    <dbReference type="NCBI Taxonomy" id="2905648"/>
    <lineage>
        <taxon>Bacteria</taxon>
        <taxon>Bacillati</taxon>
        <taxon>Bacillota</taxon>
        <taxon>Bacilli</taxon>
        <taxon>Bacillales</taxon>
        <taxon>Paenibacillaceae</taxon>
        <taxon>Paenibacillus</taxon>
    </lineage>
</organism>
<feature type="compositionally biased region" description="Low complexity" evidence="1">
    <location>
        <begin position="17"/>
        <end position="30"/>
    </location>
</feature>
<gene>
    <name evidence="3" type="ORF">PAECIP111891_06709</name>
</gene>
<feature type="compositionally biased region" description="Gly residues" evidence="1">
    <location>
        <begin position="1"/>
        <end position="16"/>
    </location>
</feature>
<keyword evidence="4" id="KW-1185">Reference proteome</keyword>
<dbReference type="SUPFAM" id="SSF52266">
    <property type="entry name" value="SGNH hydrolase"/>
    <property type="match status" value="1"/>
</dbReference>
<reference evidence="3" key="1">
    <citation type="submission" date="2022-01" db="EMBL/GenBank/DDBJ databases">
        <authorList>
            <person name="Criscuolo A."/>
        </authorList>
    </citation>
    <scope>NUCLEOTIDE SEQUENCE</scope>
    <source>
        <strain evidence="3">CIP111891</strain>
    </source>
</reference>
<evidence type="ECO:0000313" key="3">
    <source>
        <dbReference type="EMBL" id="CAH1230647.1"/>
    </source>
</evidence>
<dbReference type="InterPro" id="IPR013830">
    <property type="entry name" value="SGNH_hydro"/>
</dbReference>
<dbReference type="EMBL" id="CAKMMW010000038">
    <property type="protein sequence ID" value="CAH1230647.1"/>
    <property type="molecule type" value="Genomic_DNA"/>
</dbReference>
<feature type="domain" description="SGNH hydrolase-type esterase" evidence="2">
    <location>
        <begin position="54"/>
        <end position="251"/>
    </location>
</feature>